<evidence type="ECO:0000256" key="8">
    <source>
        <dbReference type="SAM" id="Phobius"/>
    </source>
</evidence>
<evidence type="ECO:0000256" key="3">
    <source>
        <dbReference type="ARBA" id="ARBA00022676"/>
    </source>
</evidence>
<keyword evidence="2" id="KW-1003">Cell membrane</keyword>
<reference evidence="9" key="1">
    <citation type="submission" date="2020-02" db="EMBL/GenBank/DDBJ databases">
        <authorList>
            <person name="Chen W.-M."/>
        </authorList>
    </citation>
    <scope>NUCLEOTIDE SEQUENCE</scope>
    <source>
        <strain evidence="9">NBD-18</strain>
    </source>
</reference>
<evidence type="ECO:0000256" key="4">
    <source>
        <dbReference type="ARBA" id="ARBA00022679"/>
    </source>
</evidence>
<dbReference type="PANTHER" id="PTHR33908:SF11">
    <property type="entry name" value="MEMBRANE PROTEIN"/>
    <property type="match status" value="1"/>
</dbReference>
<feature type="transmembrane region" description="Helical" evidence="8">
    <location>
        <begin position="296"/>
        <end position="316"/>
    </location>
</feature>
<dbReference type="PANTHER" id="PTHR33908">
    <property type="entry name" value="MANNOSYLTRANSFERASE YKCB-RELATED"/>
    <property type="match status" value="1"/>
</dbReference>
<feature type="transmembrane region" description="Helical" evidence="8">
    <location>
        <begin position="354"/>
        <end position="373"/>
    </location>
</feature>
<sequence length="552" mass="61471">MELLRNTKGFCAKLLGHLYLRSLEESFLHTTNRPPAFSPESPYKRLWGLLTLGILIHLGFGWLLTFSVDEAHYAYYAVKLDWSYFDHPPLVGWVQWPLVALGAPDGLIRIVPESLWFISCLLARQLAYEIATLVPDWNVPRLRESAGLWAIGLVLLAPLMHVLAVGLLPDTLLMTLTLALMLVTLRLIPPIASAAGSTNLRTKPAGSISLWCLLGFLLGLAGLSKYTAVLPATAIILIVSWRFGWAVLWQPGPWLAVMIAAFMVLPVFYWNAQHDWISFSYQINHGAGGKWRATRLAAFTGIQIAAYGPLLILGSVAGVRQVLKNRAWIAGGFLLFFFIPFAVTAFLAGGGGSLPHWTAPAWLAITPFAANALAQRWHQGRHRLIRALIWIQGVICVLAFAVLFFAGIPGISQQHTWGKKNPIADLWGWETAGDIARQLAQKHKIPSISVSNWTLASRLAWYARPTPVYVLDNRFDQFDLWFGQIPAGSDSLFVNWSQMRFDLPTQAGRFESCTQLQTFEFNRLGRVISDFGFYHCRNWGAIGAPSDTGKTR</sequence>
<feature type="transmembrane region" description="Helical" evidence="8">
    <location>
        <begin position="172"/>
        <end position="192"/>
    </location>
</feature>
<feature type="transmembrane region" description="Helical" evidence="8">
    <location>
        <begin position="46"/>
        <end position="65"/>
    </location>
</feature>
<organism evidence="9">
    <name type="scientific">Sheuella amnicola</name>
    <dbReference type="NCBI Taxonomy" id="2707330"/>
    <lineage>
        <taxon>Bacteria</taxon>
        <taxon>Pseudomonadati</taxon>
        <taxon>Pseudomonadota</taxon>
        <taxon>Betaproteobacteria</taxon>
        <taxon>Burkholderiales</taxon>
        <taxon>Alcaligenaceae</taxon>
        <taxon>Sheuella</taxon>
    </lineage>
</organism>
<dbReference type="InterPro" id="IPR050297">
    <property type="entry name" value="LipidA_mod_glycosyltrf_83"/>
</dbReference>
<dbReference type="GO" id="GO:0005886">
    <property type="term" value="C:plasma membrane"/>
    <property type="evidence" value="ECO:0007669"/>
    <property type="project" value="UniProtKB-SubCell"/>
</dbReference>
<feature type="transmembrane region" description="Helical" evidence="8">
    <location>
        <begin position="255"/>
        <end position="272"/>
    </location>
</feature>
<evidence type="ECO:0000256" key="5">
    <source>
        <dbReference type="ARBA" id="ARBA00022692"/>
    </source>
</evidence>
<keyword evidence="3" id="KW-0328">Glycosyltransferase</keyword>
<feature type="transmembrane region" description="Helical" evidence="8">
    <location>
        <begin position="328"/>
        <end position="348"/>
    </location>
</feature>
<evidence type="ECO:0000256" key="6">
    <source>
        <dbReference type="ARBA" id="ARBA00022989"/>
    </source>
</evidence>
<dbReference type="EMBL" id="JAAGRN010000007">
    <property type="protein sequence ID" value="NDY83769.1"/>
    <property type="molecule type" value="Genomic_DNA"/>
</dbReference>
<feature type="transmembrane region" description="Helical" evidence="8">
    <location>
        <begin position="385"/>
        <end position="406"/>
    </location>
</feature>
<gene>
    <name evidence="9" type="ORF">G3I67_11040</name>
</gene>
<dbReference type="GO" id="GO:0009103">
    <property type="term" value="P:lipopolysaccharide biosynthetic process"/>
    <property type="evidence" value="ECO:0007669"/>
    <property type="project" value="UniProtKB-ARBA"/>
</dbReference>
<dbReference type="GO" id="GO:0016763">
    <property type="term" value="F:pentosyltransferase activity"/>
    <property type="evidence" value="ECO:0007669"/>
    <property type="project" value="TreeGrafter"/>
</dbReference>
<keyword evidence="7 8" id="KW-0472">Membrane</keyword>
<keyword evidence="6 8" id="KW-1133">Transmembrane helix</keyword>
<evidence type="ECO:0000313" key="9">
    <source>
        <dbReference type="EMBL" id="NDY83769.1"/>
    </source>
</evidence>
<comment type="caution">
    <text evidence="9">The sequence shown here is derived from an EMBL/GenBank/DDBJ whole genome shotgun (WGS) entry which is preliminary data.</text>
</comment>
<dbReference type="AlphaFoldDB" id="A0A6B2R312"/>
<accession>A0A6B2R312</accession>
<evidence type="ECO:0000256" key="2">
    <source>
        <dbReference type="ARBA" id="ARBA00022475"/>
    </source>
</evidence>
<feature type="transmembrane region" description="Helical" evidence="8">
    <location>
        <begin position="146"/>
        <end position="166"/>
    </location>
</feature>
<keyword evidence="4 9" id="KW-0808">Transferase</keyword>
<evidence type="ECO:0000256" key="7">
    <source>
        <dbReference type="ARBA" id="ARBA00023136"/>
    </source>
</evidence>
<keyword evidence="5 8" id="KW-0812">Transmembrane</keyword>
<feature type="transmembrane region" description="Helical" evidence="8">
    <location>
        <begin position="229"/>
        <end position="248"/>
    </location>
</feature>
<proteinExistence type="predicted"/>
<name>A0A6B2R312_9BURK</name>
<protein>
    <submittedName>
        <fullName evidence="9">Glycosyl transferase</fullName>
    </submittedName>
</protein>
<comment type="subcellular location">
    <subcellularLocation>
        <location evidence="1">Cell membrane</location>
        <topology evidence="1">Multi-pass membrane protein</topology>
    </subcellularLocation>
</comment>
<feature type="transmembrane region" description="Helical" evidence="8">
    <location>
        <begin position="204"/>
        <end position="223"/>
    </location>
</feature>
<evidence type="ECO:0000256" key="1">
    <source>
        <dbReference type="ARBA" id="ARBA00004651"/>
    </source>
</evidence>